<sequence>MSDAAEAEQTEQSKRAEGASRRRTIVLTGASSGIGTVAAEQLSALGNEVAVVGRNPERTRAIAERIGATPFLADFERLDDVRALADALLDRYETIDVLANNAGGLNHRRELTIDGHERTIQNNHLAPFLLTHLLRPRLEETAALGRDVRVVNTASLANRFGSLRLDDLDWERRRWAGGWRAYGTAKLATILFTVELAERLTGTGVTAYSFHPGTIATNFGRTSPLIRFGALVTRGTYGIPVEEGAAPLVRLAAESPVLAPSGTYFDRFTVNGATTAQAKDAQLGRDLWTVTQTLVGVGAPV</sequence>
<feature type="region of interest" description="Disordered" evidence="4">
    <location>
        <begin position="1"/>
        <end position="22"/>
    </location>
</feature>
<comment type="caution">
    <text evidence="5">The sequence shown here is derived from an EMBL/GenBank/DDBJ whole genome shotgun (WGS) entry which is preliminary data.</text>
</comment>
<accession>A0A7W4UT38</accession>
<dbReference type="AlphaFoldDB" id="A0A7W4UT38"/>
<evidence type="ECO:0000256" key="1">
    <source>
        <dbReference type="ARBA" id="ARBA00006484"/>
    </source>
</evidence>
<dbReference type="RefSeq" id="WP_021763665.1">
    <property type="nucleotide sequence ID" value="NZ_JACHVP010000001.1"/>
</dbReference>
<dbReference type="PANTHER" id="PTHR43157">
    <property type="entry name" value="PHOSPHATIDYLINOSITOL-GLYCAN BIOSYNTHESIS CLASS F PROTEIN-RELATED"/>
    <property type="match status" value="1"/>
</dbReference>
<dbReference type="PRINTS" id="PR00080">
    <property type="entry name" value="SDRFAMILY"/>
</dbReference>
<dbReference type="GO" id="GO:0016491">
    <property type="term" value="F:oxidoreductase activity"/>
    <property type="evidence" value="ECO:0007669"/>
    <property type="project" value="UniProtKB-KW"/>
</dbReference>
<gene>
    <name evidence="5" type="ORF">FHX33_000503</name>
</gene>
<dbReference type="Pfam" id="PF00106">
    <property type="entry name" value="adh_short"/>
    <property type="match status" value="1"/>
</dbReference>
<dbReference type="InterPro" id="IPR002347">
    <property type="entry name" value="SDR_fam"/>
</dbReference>
<comment type="similarity">
    <text evidence="1 3">Belongs to the short-chain dehydrogenases/reductases (SDR) family.</text>
</comment>
<dbReference type="Proteomes" id="UP000538196">
    <property type="component" value="Unassembled WGS sequence"/>
</dbReference>
<keyword evidence="2" id="KW-0560">Oxidoreductase</keyword>
<evidence type="ECO:0000256" key="4">
    <source>
        <dbReference type="SAM" id="MobiDB-lite"/>
    </source>
</evidence>
<dbReference type="PRINTS" id="PR00081">
    <property type="entry name" value="GDHRDH"/>
</dbReference>
<dbReference type="Gene3D" id="3.40.50.720">
    <property type="entry name" value="NAD(P)-binding Rossmann-like Domain"/>
    <property type="match status" value="1"/>
</dbReference>
<dbReference type="EMBL" id="JACHVP010000001">
    <property type="protein sequence ID" value="MBB2965771.1"/>
    <property type="molecule type" value="Genomic_DNA"/>
</dbReference>
<keyword evidence="6" id="KW-1185">Reference proteome</keyword>
<evidence type="ECO:0000313" key="6">
    <source>
        <dbReference type="Proteomes" id="UP000538196"/>
    </source>
</evidence>
<dbReference type="PANTHER" id="PTHR43157:SF31">
    <property type="entry name" value="PHOSPHATIDYLINOSITOL-GLYCAN BIOSYNTHESIS CLASS F PROTEIN"/>
    <property type="match status" value="1"/>
</dbReference>
<name>A0A7W4UT38_LEIAQ</name>
<evidence type="ECO:0000256" key="3">
    <source>
        <dbReference type="RuleBase" id="RU000363"/>
    </source>
</evidence>
<evidence type="ECO:0000256" key="2">
    <source>
        <dbReference type="ARBA" id="ARBA00023002"/>
    </source>
</evidence>
<dbReference type="InterPro" id="IPR036291">
    <property type="entry name" value="NAD(P)-bd_dom_sf"/>
</dbReference>
<dbReference type="PROSITE" id="PS00061">
    <property type="entry name" value="ADH_SHORT"/>
    <property type="match status" value="1"/>
</dbReference>
<feature type="compositionally biased region" description="Basic and acidic residues" evidence="4">
    <location>
        <begin position="11"/>
        <end position="20"/>
    </location>
</feature>
<reference evidence="5 6" key="1">
    <citation type="submission" date="2020-08" db="EMBL/GenBank/DDBJ databases">
        <title>Sequencing the genomes of 1000 actinobacteria strains.</title>
        <authorList>
            <person name="Klenk H.-P."/>
        </authorList>
    </citation>
    <scope>NUCLEOTIDE SEQUENCE [LARGE SCALE GENOMIC DNA]</scope>
    <source>
        <strain evidence="5 6">DSM 20146</strain>
    </source>
</reference>
<dbReference type="InterPro" id="IPR020904">
    <property type="entry name" value="Sc_DH/Rdtase_CS"/>
</dbReference>
<organism evidence="5 6">
    <name type="scientific">Leifsonia aquatica</name>
    <name type="common">Corynebacterium aquaticum</name>
    <dbReference type="NCBI Taxonomy" id="144185"/>
    <lineage>
        <taxon>Bacteria</taxon>
        <taxon>Bacillati</taxon>
        <taxon>Actinomycetota</taxon>
        <taxon>Actinomycetes</taxon>
        <taxon>Micrococcales</taxon>
        <taxon>Microbacteriaceae</taxon>
        <taxon>Leifsonia</taxon>
    </lineage>
</organism>
<dbReference type="SUPFAM" id="SSF51735">
    <property type="entry name" value="NAD(P)-binding Rossmann-fold domains"/>
    <property type="match status" value="1"/>
</dbReference>
<proteinExistence type="inferred from homology"/>
<evidence type="ECO:0000313" key="5">
    <source>
        <dbReference type="EMBL" id="MBB2965771.1"/>
    </source>
</evidence>
<protein>
    <submittedName>
        <fullName evidence="5">NAD(P)-dependent dehydrogenase (Short-subunit alcohol dehydrogenase family)</fullName>
    </submittedName>
</protein>